<dbReference type="SUPFAM" id="SSF54909">
    <property type="entry name" value="Dimeric alpha+beta barrel"/>
    <property type="match status" value="1"/>
</dbReference>
<evidence type="ECO:0000313" key="8">
    <source>
        <dbReference type="Proteomes" id="UP000070612"/>
    </source>
</evidence>
<evidence type="ECO:0000256" key="4">
    <source>
        <dbReference type="ARBA" id="ARBA00023002"/>
    </source>
</evidence>
<gene>
    <name evidence="7" type="ORF">AFM11_18930</name>
</gene>
<dbReference type="Proteomes" id="UP000070612">
    <property type="component" value="Unassembled WGS sequence"/>
</dbReference>
<dbReference type="AlphaFoldDB" id="A0A132PJS4"/>
<comment type="caution">
    <text evidence="7">The sequence shown here is derived from an EMBL/GenBank/DDBJ whole genome shotgun (WGS) entry which is preliminary data.</text>
</comment>
<keyword evidence="3" id="KW-0479">Metal-binding</keyword>
<keyword evidence="5" id="KW-0408">Iron</keyword>
<reference evidence="7 8" key="1">
    <citation type="submission" date="2015-07" db="EMBL/GenBank/DDBJ databases">
        <title>A draft genome sequence of Mycobacterium wolinskyi.</title>
        <authorList>
            <person name="de Man T.J."/>
            <person name="Perry K.A."/>
            <person name="Coulliette A.D."/>
            <person name="Jensen B."/>
            <person name="Toney N.C."/>
            <person name="Limbago B.M."/>
            <person name="Noble-Wang J."/>
        </authorList>
    </citation>
    <scope>NUCLEOTIDE SEQUENCE [LARGE SCALE GENOMIC DNA]</scope>
    <source>
        <strain evidence="7 8">CDC_01</strain>
    </source>
</reference>
<comment type="cofactor">
    <cofactor evidence="1">
        <name>heme b</name>
        <dbReference type="ChEBI" id="CHEBI:60344"/>
    </cofactor>
</comment>
<evidence type="ECO:0000256" key="3">
    <source>
        <dbReference type="ARBA" id="ARBA00022723"/>
    </source>
</evidence>
<dbReference type="GO" id="GO:0046872">
    <property type="term" value="F:metal ion binding"/>
    <property type="evidence" value="ECO:0007669"/>
    <property type="project" value="UniProtKB-KW"/>
</dbReference>
<dbReference type="PROSITE" id="PS51404">
    <property type="entry name" value="DYP_PEROXIDASE"/>
    <property type="match status" value="1"/>
</dbReference>
<keyword evidence="2" id="KW-0575">Peroxidase</keyword>
<evidence type="ECO:0000256" key="5">
    <source>
        <dbReference type="ARBA" id="ARBA00023004"/>
    </source>
</evidence>
<name>A0A132PJS4_9MYCO</name>
<protein>
    <recommendedName>
        <fullName evidence="9">Peroxidase</fullName>
    </recommendedName>
</protein>
<dbReference type="GO" id="GO:0020037">
    <property type="term" value="F:heme binding"/>
    <property type="evidence" value="ECO:0007669"/>
    <property type="project" value="InterPro"/>
</dbReference>
<dbReference type="GO" id="GO:0004601">
    <property type="term" value="F:peroxidase activity"/>
    <property type="evidence" value="ECO:0007669"/>
    <property type="project" value="UniProtKB-KW"/>
</dbReference>
<proteinExistence type="inferred from homology"/>
<evidence type="ECO:0000256" key="1">
    <source>
        <dbReference type="ARBA" id="ARBA00001970"/>
    </source>
</evidence>
<keyword evidence="4" id="KW-0560">Oxidoreductase</keyword>
<dbReference type="NCBIfam" id="TIGR01413">
    <property type="entry name" value="Dyp_perox_fam"/>
    <property type="match status" value="1"/>
</dbReference>
<sequence>MTLQLDDIQGIILHGYGALDNAAFVLLAIDDVAAAKEWLARLPLRDSAVRPEITDTCTNIAFTPAGLVRLGLPPEHVGMLAGEFREGMTGTEHRRRILGDYDGSSPSYWRWDGGGVDVLLMLYGRDADAVAELEARHDLSGNGLRVVSRLDSLTLPGRKEHFGFRDGISQPLVDGYDVGGPPGNTVAAGEFVLGYPNAYGQFTDRPLVDQASDPRGLLPEAADDPGRRDFGRDGSYLVFRQLRQDVAGFWNSLADRSGDALDRVPACVGLAAKMVGRWPSGAPLVKAPTADDPTLADDNDFMYFRSADPDGLKCPIGSHLRRSNPRDALDPFPGSDRSIDVGKRHRIIRRGRAYGPPLAPSMEPADLIATADDGVDRGLHFICFNTQLGRQFEFIQHTWVNSTKFDGGYREDDPITGPRGNGHGEAGGTFTVQQDPIRKRVTGLPRFVHTVGGAYFFMPGIAATRYLAALP</sequence>
<dbReference type="InterPro" id="IPR011008">
    <property type="entry name" value="Dimeric_a/b-barrel"/>
</dbReference>
<dbReference type="GO" id="GO:0005829">
    <property type="term" value="C:cytosol"/>
    <property type="evidence" value="ECO:0007669"/>
    <property type="project" value="TreeGrafter"/>
</dbReference>
<dbReference type="EMBL" id="LGTW01000012">
    <property type="protein sequence ID" value="KWX22586.1"/>
    <property type="molecule type" value="Genomic_DNA"/>
</dbReference>
<keyword evidence="8" id="KW-1185">Reference proteome</keyword>
<dbReference type="PANTHER" id="PTHR30521">
    <property type="entry name" value="DEFERROCHELATASE/PEROXIDASE"/>
    <property type="match status" value="1"/>
</dbReference>
<accession>A0A132PJS4</accession>
<evidence type="ECO:0000256" key="6">
    <source>
        <dbReference type="ARBA" id="ARBA00025737"/>
    </source>
</evidence>
<organism evidence="7 8">
    <name type="scientific">Mycolicibacterium wolinskyi</name>
    <dbReference type="NCBI Taxonomy" id="59750"/>
    <lineage>
        <taxon>Bacteria</taxon>
        <taxon>Bacillati</taxon>
        <taxon>Actinomycetota</taxon>
        <taxon>Actinomycetes</taxon>
        <taxon>Mycobacteriales</taxon>
        <taxon>Mycobacteriaceae</taxon>
        <taxon>Mycolicibacterium</taxon>
    </lineage>
</organism>
<dbReference type="InterPro" id="IPR006314">
    <property type="entry name" value="Dyp_peroxidase"/>
</dbReference>
<evidence type="ECO:0000256" key="2">
    <source>
        <dbReference type="ARBA" id="ARBA00022559"/>
    </source>
</evidence>
<evidence type="ECO:0000313" key="7">
    <source>
        <dbReference type="EMBL" id="KWX22586.1"/>
    </source>
</evidence>
<dbReference type="STRING" id="59750.AWC31_15020"/>
<dbReference type="RefSeq" id="WP_067851567.1">
    <property type="nucleotide sequence ID" value="NZ_LGTW01000012.1"/>
</dbReference>
<comment type="similarity">
    <text evidence="6">Belongs to the DyP-type peroxidase family.</text>
</comment>
<evidence type="ECO:0008006" key="9">
    <source>
        <dbReference type="Google" id="ProtNLM"/>
    </source>
</evidence>
<dbReference type="PATRIC" id="fig|59750.3.peg.1120"/>
<dbReference type="PANTHER" id="PTHR30521:SF5">
    <property type="entry name" value="BLR4509 PROTEIN"/>
    <property type="match status" value="1"/>
</dbReference>